<accession>A0A158EK62</accession>
<dbReference type="Proteomes" id="UP000071859">
    <property type="component" value="Unassembled WGS sequence"/>
</dbReference>
<dbReference type="RefSeq" id="WP_157697819.1">
    <property type="nucleotide sequence ID" value="NZ_FCOX02000136.1"/>
</dbReference>
<evidence type="ECO:0000313" key="1">
    <source>
        <dbReference type="EMBL" id="SAL06796.1"/>
    </source>
</evidence>
<comment type="caution">
    <text evidence="1">The sequence shown here is derived from an EMBL/GenBank/DDBJ whole genome shotgun (WGS) entry which is preliminary data.</text>
</comment>
<organism evidence="1 2">
    <name type="scientific">Caballeronia calidae</name>
    <dbReference type="NCBI Taxonomy" id="1777139"/>
    <lineage>
        <taxon>Bacteria</taxon>
        <taxon>Pseudomonadati</taxon>
        <taxon>Pseudomonadota</taxon>
        <taxon>Betaproteobacteria</taxon>
        <taxon>Burkholderiales</taxon>
        <taxon>Burkholderiaceae</taxon>
        <taxon>Caballeronia</taxon>
    </lineage>
</organism>
<dbReference type="AlphaFoldDB" id="A0A158EK62"/>
<dbReference type="EMBL" id="FCOX02000136">
    <property type="protein sequence ID" value="SAL06796.1"/>
    <property type="molecule type" value="Genomic_DNA"/>
</dbReference>
<proteinExistence type="predicted"/>
<gene>
    <name evidence="1" type="ORF">AWB78_08252</name>
</gene>
<name>A0A158EK62_9BURK</name>
<protein>
    <submittedName>
        <fullName evidence="1">Uncharacterized protein</fullName>
    </submittedName>
</protein>
<evidence type="ECO:0000313" key="2">
    <source>
        <dbReference type="Proteomes" id="UP000071859"/>
    </source>
</evidence>
<dbReference type="OrthoDB" id="9153337at2"/>
<keyword evidence="2" id="KW-1185">Reference proteome</keyword>
<sequence length="279" mass="31319">MEETEHCPVQEPLRQGDILKIEPSGSSPWPFSLAAIINADCDMANGKHDGVIALLPIYRFTEYLQTFWLPNFIANQIEIASKTIRESCEIDESNIGELINWIDSLDQHKSFDIEKFVSRFELNRKSAQSVTVAIQRLTSAIIGRRSMSLACVRDLAPNPEDCDKYLAGQVSDAKKSLGDGHFFVTDLKGDNGVGFVIRMRRIYSIDARRCFVSFSTLQSSKGSTKTSAFRLSRFTPHYKFKLAQIFAQQYSRIGLPNELTALSSLAVDNAVEHIKSSKK</sequence>
<reference evidence="1" key="1">
    <citation type="submission" date="2016-01" db="EMBL/GenBank/DDBJ databases">
        <authorList>
            <person name="Peeters C."/>
        </authorList>
    </citation>
    <scope>NUCLEOTIDE SEQUENCE</scope>
    <source>
        <strain evidence="1">LMG 29321</strain>
    </source>
</reference>